<dbReference type="Proteomes" id="UP001175353">
    <property type="component" value="Unassembled WGS sequence"/>
</dbReference>
<keyword evidence="4" id="KW-0238">DNA-binding</keyword>
<dbReference type="CDD" id="cd00067">
    <property type="entry name" value="GAL4"/>
    <property type="match status" value="1"/>
</dbReference>
<feature type="compositionally biased region" description="Basic and acidic residues" evidence="9">
    <location>
        <begin position="206"/>
        <end position="218"/>
    </location>
</feature>
<feature type="region of interest" description="Disordered" evidence="9">
    <location>
        <begin position="109"/>
        <end position="141"/>
    </location>
</feature>
<dbReference type="InterPro" id="IPR007219">
    <property type="entry name" value="XnlR_reg_dom"/>
</dbReference>
<feature type="region of interest" description="Disordered" evidence="9">
    <location>
        <begin position="63"/>
        <end position="86"/>
    </location>
</feature>
<feature type="compositionally biased region" description="Low complexity" evidence="9">
    <location>
        <begin position="120"/>
        <end position="133"/>
    </location>
</feature>
<dbReference type="Pfam" id="PF00172">
    <property type="entry name" value="Zn_clus"/>
    <property type="match status" value="1"/>
</dbReference>
<evidence type="ECO:0000256" key="2">
    <source>
        <dbReference type="ARBA" id="ARBA00022833"/>
    </source>
</evidence>
<sequence length="805" mass="89606">MSWTILCAPFADTTCADMCVSDPSLWVPNWMSAMANYPPPPPPPLPDHQQYNSLYPASVGAHHKVESGQQPPLQYTSLNTPSYPKIESVTPAQRHNAQLQDLAQELSQHAALEDSQCHETQQTSQPLQQQGLPHVQPTAHAGAPQIPEQLSAQEIARSNRLRKACDSCSVRKVKCDESGPPCRACAALDIPCTFQRPSRRRGPPNRHAEAIKRRRLEEGGSLPSGQSSPSSPTHAALGLNALSSSTAGYQLTADSICPIETLDLLIDDFFTYIHPLCPFPHEPSFREAWKRREDVKNKAFLALLASMIGALVSSFPRKPRQHLKAHKREHMFPNHMSLVHRCQQVCAVARGPGYLESESLSVYDAATSYFLAVMTTYTFRWRLGRLYFGECLTILRTLGLHKPTGHSYAQLGSLPLAMGSRAGEQDGNRDQPVDNITLEMGRRIFWTMFVSVKTIQQLGASFGELVIPPSTPSDPYPPLPVEVDDFCIYPTHNEQQPAGLLPMTVGFNTNVKVFSSYDPLATMELAWGIDAVVDWERQKRVLHESLRRCKRSIAELPPELKVYPNGSPFGRTNQQNGDSYSSNSSHVNSLQNPRQPPIYPSLPLETEQSPELRRRMQYEIQKANTYASALSTRSYIVEKYFNLCEAHDRLRSQSQLPGSMPSSPGTGVTAAGIDGMLPQAPTSHFDVVGQEMRQEREEIIKDLLVVLSSINQVNMEPNGNSFTMKIRAIASTLLEVSDQRKGQIALQAQDYLATFLKILMKLERVSPANGDQDQPEDEEAELQHWADLREYQLKFAQQGGLVGLS</sequence>
<evidence type="ECO:0000256" key="9">
    <source>
        <dbReference type="SAM" id="MobiDB-lite"/>
    </source>
</evidence>
<keyword evidence="5" id="KW-0010">Activator</keyword>
<dbReference type="GO" id="GO:0006351">
    <property type="term" value="P:DNA-templated transcription"/>
    <property type="evidence" value="ECO:0007669"/>
    <property type="project" value="InterPro"/>
</dbReference>
<dbReference type="SMART" id="SM00066">
    <property type="entry name" value="GAL4"/>
    <property type="match status" value="1"/>
</dbReference>
<dbReference type="GO" id="GO:0000981">
    <property type="term" value="F:DNA-binding transcription factor activity, RNA polymerase II-specific"/>
    <property type="evidence" value="ECO:0007669"/>
    <property type="project" value="InterPro"/>
</dbReference>
<comment type="similarity">
    <text evidence="8">Belongs to the xlnR/xlr1 family.</text>
</comment>
<feature type="region of interest" description="Disordered" evidence="9">
    <location>
        <begin position="196"/>
        <end position="236"/>
    </location>
</feature>
<evidence type="ECO:0000259" key="10">
    <source>
        <dbReference type="PROSITE" id="PS50048"/>
    </source>
</evidence>
<evidence type="ECO:0000256" key="3">
    <source>
        <dbReference type="ARBA" id="ARBA00023015"/>
    </source>
</evidence>
<dbReference type="InterPro" id="IPR036864">
    <property type="entry name" value="Zn2-C6_fun-type_DNA-bd_sf"/>
</dbReference>
<evidence type="ECO:0000313" key="11">
    <source>
        <dbReference type="EMBL" id="KAK0978948.1"/>
    </source>
</evidence>
<proteinExistence type="inferred from homology"/>
<dbReference type="Pfam" id="PF04082">
    <property type="entry name" value="Fungal_trans"/>
    <property type="match status" value="1"/>
</dbReference>
<reference evidence="11" key="1">
    <citation type="submission" date="2023-06" db="EMBL/GenBank/DDBJ databases">
        <title>Black Yeasts Isolated from many extreme environments.</title>
        <authorList>
            <person name="Coleine C."/>
            <person name="Stajich J.E."/>
            <person name="Selbmann L."/>
        </authorList>
    </citation>
    <scope>NUCLEOTIDE SEQUENCE</scope>
    <source>
        <strain evidence="11">CCFEE 5200</strain>
    </source>
</reference>
<evidence type="ECO:0000256" key="1">
    <source>
        <dbReference type="ARBA" id="ARBA00022723"/>
    </source>
</evidence>
<name>A0AAN6QQ87_9PEZI</name>
<accession>A0AAN6QQ87</accession>
<keyword evidence="3" id="KW-0805">Transcription regulation</keyword>
<dbReference type="AlphaFoldDB" id="A0AAN6QQ87"/>
<evidence type="ECO:0000256" key="4">
    <source>
        <dbReference type="ARBA" id="ARBA00023125"/>
    </source>
</evidence>
<feature type="compositionally biased region" description="Polar residues" evidence="9">
    <location>
        <begin position="67"/>
        <end position="82"/>
    </location>
</feature>
<keyword evidence="2" id="KW-0862">Zinc</keyword>
<organism evidence="11 12">
    <name type="scientific">Friedmanniomyces endolithicus</name>
    <dbReference type="NCBI Taxonomy" id="329885"/>
    <lineage>
        <taxon>Eukaryota</taxon>
        <taxon>Fungi</taxon>
        <taxon>Dikarya</taxon>
        <taxon>Ascomycota</taxon>
        <taxon>Pezizomycotina</taxon>
        <taxon>Dothideomycetes</taxon>
        <taxon>Dothideomycetidae</taxon>
        <taxon>Mycosphaerellales</taxon>
        <taxon>Teratosphaeriaceae</taxon>
        <taxon>Friedmanniomyces</taxon>
    </lineage>
</organism>
<protein>
    <recommendedName>
        <fullName evidence="10">Zn(2)-C6 fungal-type domain-containing protein</fullName>
    </recommendedName>
</protein>
<dbReference type="PROSITE" id="PS00463">
    <property type="entry name" value="ZN2_CY6_FUNGAL_1"/>
    <property type="match status" value="1"/>
</dbReference>
<keyword evidence="1" id="KW-0479">Metal-binding</keyword>
<dbReference type="InterPro" id="IPR001138">
    <property type="entry name" value="Zn2Cys6_DnaBD"/>
</dbReference>
<gene>
    <name evidence="11" type="ORF">LTR91_012788</name>
</gene>
<keyword evidence="12" id="KW-1185">Reference proteome</keyword>
<dbReference type="GO" id="GO:0008270">
    <property type="term" value="F:zinc ion binding"/>
    <property type="evidence" value="ECO:0007669"/>
    <property type="project" value="InterPro"/>
</dbReference>
<dbReference type="Gene3D" id="4.10.240.10">
    <property type="entry name" value="Zn(2)-C6 fungal-type DNA-binding domain"/>
    <property type="match status" value="1"/>
</dbReference>
<evidence type="ECO:0000256" key="5">
    <source>
        <dbReference type="ARBA" id="ARBA00023159"/>
    </source>
</evidence>
<dbReference type="PROSITE" id="PS50048">
    <property type="entry name" value="ZN2_CY6_FUNGAL_2"/>
    <property type="match status" value="1"/>
</dbReference>
<dbReference type="EMBL" id="JAUJLE010000125">
    <property type="protein sequence ID" value="KAK0978948.1"/>
    <property type="molecule type" value="Genomic_DNA"/>
</dbReference>
<dbReference type="PANTHER" id="PTHR47663">
    <property type="entry name" value="XYLANOLYTIC TRANSCRIPTIONAL ACTIVATOR XLNR-RELATED"/>
    <property type="match status" value="1"/>
</dbReference>
<feature type="region of interest" description="Disordered" evidence="9">
    <location>
        <begin position="562"/>
        <end position="609"/>
    </location>
</feature>
<keyword evidence="7" id="KW-0539">Nucleus</keyword>
<dbReference type="GO" id="GO:0003677">
    <property type="term" value="F:DNA binding"/>
    <property type="evidence" value="ECO:0007669"/>
    <property type="project" value="UniProtKB-KW"/>
</dbReference>
<evidence type="ECO:0000313" key="12">
    <source>
        <dbReference type="Proteomes" id="UP001175353"/>
    </source>
</evidence>
<keyword evidence="6" id="KW-0804">Transcription</keyword>
<evidence type="ECO:0000256" key="8">
    <source>
        <dbReference type="ARBA" id="ARBA00037990"/>
    </source>
</evidence>
<dbReference type="InterPro" id="IPR051439">
    <property type="entry name" value="XlnR/Xlr1"/>
</dbReference>
<feature type="compositionally biased region" description="Low complexity" evidence="9">
    <location>
        <begin position="573"/>
        <end position="592"/>
    </location>
</feature>
<dbReference type="CDD" id="cd12148">
    <property type="entry name" value="fungal_TF_MHR"/>
    <property type="match status" value="1"/>
</dbReference>
<evidence type="ECO:0000256" key="7">
    <source>
        <dbReference type="ARBA" id="ARBA00023242"/>
    </source>
</evidence>
<feature type="compositionally biased region" description="Low complexity" evidence="9">
    <location>
        <begin position="219"/>
        <end position="232"/>
    </location>
</feature>
<comment type="caution">
    <text evidence="11">The sequence shown here is derived from an EMBL/GenBank/DDBJ whole genome shotgun (WGS) entry which is preliminary data.</text>
</comment>
<feature type="domain" description="Zn(2)-C6 fungal-type" evidence="10">
    <location>
        <begin position="164"/>
        <end position="194"/>
    </location>
</feature>
<evidence type="ECO:0000256" key="6">
    <source>
        <dbReference type="ARBA" id="ARBA00023163"/>
    </source>
</evidence>
<dbReference type="PANTHER" id="PTHR47663:SF1">
    <property type="entry name" value="XYLANOLYTIC TRANSCRIPTIONAL ACTIVATOR XLNR-RELATED"/>
    <property type="match status" value="1"/>
</dbReference>
<dbReference type="SUPFAM" id="SSF57701">
    <property type="entry name" value="Zn2/Cys6 DNA-binding domain"/>
    <property type="match status" value="1"/>
</dbReference>